<feature type="transmembrane region" description="Helical" evidence="16">
    <location>
        <begin position="978"/>
        <end position="1001"/>
    </location>
</feature>
<dbReference type="GO" id="GO:0005886">
    <property type="term" value="C:plasma membrane"/>
    <property type="evidence" value="ECO:0007669"/>
    <property type="project" value="UniProtKB-SubCell"/>
</dbReference>
<keyword evidence="7 16" id="KW-0812">Transmembrane</keyword>
<proteinExistence type="inferred from homology"/>
<keyword evidence="8" id="KW-0677">Repeat</keyword>
<dbReference type="CDD" id="cd18595">
    <property type="entry name" value="ABC_6TM_MRP1_2_3_6_D1_like"/>
    <property type="match status" value="1"/>
</dbReference>
<feature type="transmembrane region" description="Helical" evidence="16">
    <location>
        <begin position="402"/>
        <end position="424"/>
    </location>
</feature>
<evidence type="ECO:0000256" key="6">
    <source>
        <dbReference type="ARBA" id="ARBA00022554"/>
    </source>
</evidence>
<dbReference type="EC" id="7.6.2.3" evidence="14"/>
<keyword evidence="9" id="KW-0547">Nucleotide-binding</keyword>
<dbReference type="Proteomes" id="UP000192578">
    <property type="component" value="Unassembled WGS sequence"/>
</dbReference>
<dbReference type="Gene3D" id="1.20.1560.10">
    <property type="entry name" value="ABC transporter type 1, transmembrane domain"/>
    <property type="match status" value="2"/>
</dbReference>
<dbReference type="FunFam" id="3.40.50.300:FF:000074">
    <property type="entry name" value="Multidrug resistance-associated protein 5 isoform 1"/>
    <property type="match status" value="1"/>
</dbReference>
<evidence type="ECO:0000313" key="19">
    <source>
        <dbReference type="EMBL" id="OQV17373.1"/>
    </source>
</evidence>
<feature type="transmembrane region" description="Helical" evidence="16">
    <location>
        <begin position="66"/>
        <end position="88"/>
    </location>
</feature>
<dbReference type="Pfam" id="PF24357">
    <property type="entry name" value="TMD0_ABC"/>
    <property type="match status" value="1"/>
</dbReference>
<dbReference type="GO" id="GO:0005524">
    <property type="term" value="F:ATP binding"/>
    <property type="evidence" value="ECO:0007669"/>
    <property type="project" value="UniProtKB-KW"/>
</dbReference>
<evidence type="ECO:0000256" key="3">
    <source>
        <dbReference type="ARBA" id="ARBA00009726"/>
    </source>
</evidence>
<feature type="transmembrane region" description="Helical" evidence="16">
    <location>
        <begin position="515"/>
        <end position="535"/>
    </location>
</feature>
<dbReference type="InterPro" id="IPR003439">
    <property type="entry name" value="ABC_transporter-like_ATP-bd"/>
</dbReference>
<feature type="domain" description="ABC transmembrane type-1" evidence="18">
    <location>
        <begin position="298"/>
        <end position="573"/>
    </location>
</feature>
<protein>
    <recommendedName>
        <fullName evidence="14">ABC-type glutathione-S-conjugate transporter</fullName>
        <ecNumber evidence="14">7.6.2.3</ecNumber>
    </recommendedName>
</protein>
<dbReference type="GO" id="GO:0015431">
    <property type="term" value="F:ABC-type glutathione S-conjugate transporter activity"/>
    <property type="evidence" value="ECO:0007669"/>
    <property type="project" value="UniProtKB-EC"/>
</dbReference>
<keyword evidence="6" id="KW-0926">Vacuole</keyword>
<dbReference type="InterPro" id="IPR003593">
    <property type="entry name" value="AAA+_ATPase"/>
</dbReference>
<dbReference type="InterPro" id="IPR027417">
    <property type="entry name" value="P-loop_NTPase"/>
</dbReference>
<keyword evidence="11" id="KW-1278">Translocase</keyword>
<dbReference type="FunFam" id="3.40.50.300:FF:000293">
    <property type="entry name" value="ATP binding cassette subfamily C member 1"/>
    <property type="match status" value="1"/>
</dbReference>
<feature type="domain" description="ABC transporter" evidence="17">
    <location>
        <begin position="1258"/>
        <end position="1492"/>
    </location>
</feature>
<comment type="similarity">
    <text evidence="3">Belongs to the ABC transporter superfamily. ABCC family. Conjugate transporter (TC 3.A.1.208) subfamily.</text>
</comment>
<dbReference type="Gene3D" id="3.40.50.300">
    <property type="entry name" value="P-loop containing nucleotide triphosphate hydrolases"/>
    <property type="match status" value="2"/>
</dbReference>
<keyword evidence="5" id="KW-1003">Cell membrane</keyword>
<evidence type="ECO:0000256" key="7">
    <source>
        <dbReference type="ARBA" id="ARBA00022692"/>
    </source>
</evidence>
<feature type="transmembrane region" description="Helical" evidence="16">
    <location>
        <begin position="933"/>
        <end position="958"/>
    </location>
</feature>
<dbReference type="OrthoDB" id="6500128at2759"/>
<evidence type="ECO:0000256" key="12">
    <source>
        <dbReference type="ARBA" id="ARBA00022989"/>
    </source>
</evidence>
<evidence type="ECO:0000259" key="18">
    <source>
        <dbReference type="PROSITE" id="PS50929"/>
    </source>
</evidence>
<name>A0A1W0WQE4_HYPEX</name>
<keyword evidence="4" id="KW-0813">Transport</keyword>
<feature type="transmembrane region" description="Helical" evidence="16">
    <location>
        <begin position="36"/>
        <end position="54"/>
    </location>
</feature>
<evidence type="ECO:0000256" key="16">
    <source>
        <dbReference type="SAM" id="Phobius"/>
    </source>
</evidence>
<organism evidence="19 20">
    <name type="scientific">Hypsibius exemplaris</name>
    <name type="common">Freshwater tardigrade</name>
    <dbReference type="NCBI Taxonomy" id="2072580"/>
    <lineage>
        <taxon>Eukaryota</taxon>
        <taxon>Metazoa</taxon>
        <taxon>Ecdysozoa</taxon>
        <taxon>Tardigrada</taxon>
        <taxon>Eutardigrada</taxon>
        <taxon>Parachela</taxon>
        <taxon>Hypsibioidea</taxon>
        <taxon>Hypsibiidae</taxon>
        <taxon>Hypsibius</taxon>
    </lineage>
</organism>
<dbReference type="PROSITE" id="PS50893">
    <property type="entry name" value="ABC_TRANSPORTER_2"/>
    <property type="match status" value="2"/>
</dbReference>
<dbReference type="FunFam" id="1.20.1560.10:FF:000001">
    <property type="entry name" value="ATP-binding cassette subfamily C member 1"/>
    <property type="match status" value="1"/>
</dbReference>
<dbReference type="PROSITE" id="PS50929">
    <property type="entry name" value="ABC_TM1F"/>
    <property type="match status" value="2"/>
</dbReference>
<gene>
    <name evidence="19" type="ORF">BV898_08478</name>
</gene>
<dbReference type="InterPro" id="IPR036640">
    <property type="entry name" value="ABC1_TM_sf"/>
</dbReference>
<dbReference type="NCBIfam" id="TIGR00957">
    <property type="entry name" value="MRP_assoc_pro"/>
    <property type="match status" value="1"/>
</dbReference>
<dbReference type="SMART" id="SM00382">
    <property type="entry name" value="AAA"/>
    <property type="match status" value="2"/>
</dbReference>
<dbReference type="InterPro" id="IPR050173">
    <property type="entry name" value="ABC_transporter_C-like"/>
</dbReference>
<dbReference type="Pfam" id="PF00005">
    <property type="entry name" value="ABC_tran"/>
    <property type="match status" value="2"/>
</dbReference>
<evidence type="ECO:0000256" key="9">
    <source>
        <dbReference type="ARBA" id="ARBA00022741"/>
    </source>
</evidence>
<keyword evidence="10" id="KW-0067">ATP-binding</keyword>
<dbReference type="PANTHER" id="PTHR24223:SF443">
    <property type="entry name" value="MULTIDRUG-RESISTANCE LIKE PROTEIN 1, ISOFORM I"/>
    <property type="match status" value="1"/>
</dbReference>
<evidence type="ECO:0000256" key="13">
    <source>
        <dbReference type="ARBA" id="ARBA00023136"/>
    </source>
</evidence>
<evidence type="ECO:0000256" key="8">
    <source>
        <dbReference type="ARBA" id="ARBA00022737"/>
    </source>
</evidence>
<dbReference type="InterPro" id="IPR056227">
    <property type="entry name" value="TMD0_ABC"/>
</dbReference>
<evidence type="ECO:0000256" key="15">
    <source>
        <dbReference type="ARBA" id="ARBA00047523"/>
    </source>
</evidence>
<dbReference type="FunFam" id="1.20.1560.10:FF:000020">
    <property type="entry name" value="ABC metal ion transporter"/>
    <property type="match status" value="1"/>
</dbReference>
<evidence type="ECO:0000313" key="20">
    <source>
        <dbReference type="Proteomes" id="UP000192578"/>
    </source>
</evidence>
<dbReference type="EMBL" id="MTYJ01000061">
    <property type="protein sequence ID" value="OQV17373.1"/>
    <property type="molecule type" value="Genomic_DNA"/>
</dbReference>
<feature type="transmembrane region" description="Helical" evidence="16">
    <location>
        <begin position="138"/>
        <end position="158"/>
    </location>
</feature>
<evidence type="ECO:0000256" key="10">
    <source>
        <dbReference type="ARBA" id="ARBA00022840"/>
    </source>
</evidence>
<comment type="caution">
    <text evidence="19">The sequence shown here is derived from an EMBL/GenBank/DDBJ whole genome shotgun (WGS) entry which is preliminary data.</text>
</comment>
<dbReference type="CDD" id="cd18603">
    <property type="entry name" value="ABC_6TM_MRP1_2_3_6_D2_like"/>
    <property type="match status" value="1"/>
</dbReference>
<evidence type="ECO:0000256" key="1">
    <source>
        <dbReference type="ARBA" id="ARBA00004128"/>
    </source>
</evidence>
<dbReference type="GO" id="GO:0005774">
    <property type="term" value="C:vacuolar membrane"/>
    <property type="evidence" value="ECO:0007669"/>
    <property type="project" value="UniProtKB-SubCell"/>
</dbReference>
<feature type="transmembrane region" description="Helical" evidence="16">
    <location>
        <begin position="277"/>
        <end position="299"/>
    </location>
</feature>
<sequence>MYQPFPERFCPDTFWDPSVTWYTENPDFSMCFHQTVLTWLPCAVLWLMAPLQLYRLRNSKYRVKRWTWLSLTKIFFALCLVVLSLAEFSYVADVWRKKSIGGFSDADLIAPIIKAATYMLASWYLYGDKRRASPSSGIMTVFWLFMTLTGILSFRTHIKLATQQGMSDGFRFGLQTLSCLLVLAQFFLSCIAERFKELIVDSLNPSPELLTSVAGRSIFSFFDTMAYLGWKKRLRQEDLWDLTPQDQVTASVTRLQTFWQNEVNDLKRKKDASSKPSLAYAIVRTFLGPLLLCVGYRLITDIVTFISPQILRLIIDFVADPMQETWKGYLYAVLMLVTATMLTFAQNHYFFIAGRVGMQIRAAVIASVYRKSLVITSAAKRATNIGEIVNLMSVDAQRLSDLMMYVNLIWSAPLQIAISLYFLWDVLGVAVLAGLAVLMLTMPLNWFLAKRNKTIQIGQMQYKDERIRAITEVLNGIKVLKLYAWEESFEKQILDIREKELRQLQKGARLEAVSAFNWFVSPFLVSFFSFTAYVLSSTENEFNAEKAFVSLSLLNILRHPLTMLPHTITIAIQSRVSIKRLSSFLTKEELDPNNVMSLPNEPGTPAIQMIDATLSWGREEPVCLKNVNLKIKEGELCAVVGQVGAGKSSLVAAMLGLMEKQSGKVGVKGTVAYVPQQAWIQNMTLRENILFGKPYEKERYDKVLDACAMKPDLDMLDAGDQTEIGEKGANLSGGQRQRVSLARAVYSNADVYLLDDPLSAVDAHVGKHIFENVVGPNGLLRDKTRVLVTHGISYLPQTDIIIVLTLGTVSELGSYDQLMNNDGAFAEFLREYSPDEADEQQEQEPDVKLIHEDVIKQPRSTFREKTSSTSGRLAADILETVEHTSNLPIRLKSLVKGLHEPVKGRLVTREMTAIGRVAGSVYSSYFKNASYRAVFGMVASYFAFSSFDLGGSFWLTAWTSDASDPVRKNDTNQRDFRLGIYGMFGGIQALFVLLSYSILAYGQIKASRNLHSKLLLRIMRAPMSFFDTTPLGRIVNRFSKDVEVVDSVLPVIFEDTVYCIHSVAFTLVVICINTWQFAPVIIPIGIVYWLVQRYFIATSLQLKRLDSVSRSPIYSHFQESLMGSSVILATKQRQRFIADNENRMNTNNKPFFLYQLCHRWAAIRLDFAGNLITFFAALFAVISRDQGWGITPDQAGLSISYALSVTQVLNWMVESVSAMESNIVSVERINEYSAVENEAPWVIKSGRAAKDWPQAGEISFKQYQTRYRKDLNLVLTGVDCNIISGEKIGIVGRTGAGKSSLTLALFRIIEAAGGSILIDGVDISMLGLHDVRSRITILPQEPVLFSGSLRMNLDPFGQYSEEELWQALGNSHLKQYVNSLPEGLDHLVAEGGENLSVGQRQLICLARALLRKTKVLVLDEATAAIDLETDSLIQDTIRVNFAECTVLTIAHRINTIMDSSRIMVLDAGRVKEFDTPANLLANSDSIFFSLAKSANLV</sequence>
<feature type="domain" description="ABC transmembrane type-1" evidence="18">
    <location>
        <begin position="935"/>
        <end position="1221"/>
    </location>
</feature>
<evidence type="ECO:0000256" key="4">
    <source>
        <dbReference type="ARBA" id="ARBA00022448"/>
    </source>
</evidence>
<feature type="transmembrane region" description="Helical" evidence="16">
    <location>
        <begin position="170"/>
        <end position="188"/>
    </location>
</feature>
<evidence type="ECO:0000256" key="14">
    <source>
        <dbReference type="ARBA" id="ARBA00024220"/>
    </source>
</evidence>
<dbReference type="InterPro" id="IPR017871">
    <property type="entry name" value="ABC_transporter-like_CS"/>
</dbReference>
<reference evidence="20" key="1">
    <citation type="submission" date="2017-01" db="EMBL/GenBank/DDBJ databases">
        <title>Comparative genomics of anhydrobiosis in the tardigrade Hypsibius dujardini.</title>
        <authorList>
            <person name="Yoshida Y."/>
            <person name="Koutsovoulos G."/>
            <person name="Laetsch D."/>
            <person name="Stevens L."/>
            <person name="Kumar S."/>
            <person name="Horikawa D."/>
            <person name="Ishino K."/>
            <person name="Komine S."/>
            <person name="Tomita M."/>
            <person name="Blaxter M."/>
            <person name="Arakawa K."/>
        </authorList>
    </citation>
    <scope>NUCLEOTIDE SEQUENCE [LARGE SCALE GENOMIC DNA]</scope>
    <source>
        <strain evidence="20">Z151</strain>
    </source>
</reference>
<dbReference type="GO" id="GO:0016887">
    <property type="term" value="F:ATP hydrolysis activity"/>
    <property type="evidence" value="ECO:0007669"/>
    <property type="project" value="InterPro"/>
</dbReference>
<feature type="transmembrane region" description="Helical" evidence="16">
    <location>
        <begin position="329"/>
        <end position="351"/>
    </location>
</feature>
<evidence type="ECO:0000259" key="17">
    <source>
        <dbReference type="PROSITE" id="PS50893"/>
    </source>
</evidence>
<dbReference type="PANTHER" id="PTHR24223">
    <property type="entry name" value="ATP-BINDING CASSETTE SUB-FAMILY C"/>
    <property type="match status" value="1"/>
</dbReference>
<dbReference type="Pfam" id="PF00664">
    <property type="entry name" value="ABC_membrane"/>
    <property type="match status" value="2"/>
</dbReference>
<feature type="transmembrane region" description="Helical" evidence="16">
    <location>
        <begin position="108"/>
        <end position="126"/>
    </location>
</feature>
<keyword evidence="20" id="KW-1185">Reference proteome</keyword>
<dbReference type="CDD" id="cd03244">
    <property type="entry name" value="ABCC_MRP_domain2"/>
    <property type="match status" value="1"/>
</dbReference>
<dbReference type="GO" id="GO:0000323">
    <property type="term" value="C:lytic vacuole"/>
    <property type="evidence" value="ECO:0007669"/>
    <property type="project" value="UniProtKB-ARBA"/>
</dbReference>
<dbReference type="CDD" id="cd03250">
    <property type="entry name" value="ABCC_MRP_domain1"/>
    <property type="match status" value="1"/>
</dbReference>
<evidence type="ECO:0000256" key="2">
    <source>
        <dbReference type="ARBA" id="ARBA00004651"/>
    </source>
</evidence>
<keyword evidence="12 16" id="KW-1133">Transmembrane helix</keyword>
<dbReference type="InterPro" id="IPR011527">
    <property type="entry name" value="ABC1_TM_dom"/>
</dbReference>
<dbReference type="SUPFAM" id="SSF52540">
    <property type="entry name" value="P-loop containing nucleoside triphosphate hydrolases"/>
    <property type="match status" value="2"/>
</dbReference>
<evidence type="ECO:0000256" key="5">
    <source>
        <dbReference type="ARBA" id="ARBA00022475"/>
    </source>
</evidence>
<comment type="catalytic activity">
    <reaction evidence="15">
        <text>leukotriene C4(in) + ATP + H2O = leukotriene C4(out) + ADP + phosphate + H(+)</text>
        <dbReference type="Rhea" id="RHEA:38963"/>
        <dbReference type="ChEBI" id="CHEBI:15377"/>
        <dbReference type="ChEBI" id="CHEBI:15378"/>
        <dbReference type="ChEBI" id="CHEBI:30616"/>
        <dbReference type="ChEBI" id="CHEBI:43474"/>
        <dbReference type="ChEBI" id="CHEBI:57973"/>
        <dbReference type="ChEBI" id="CHEBI:456216"/>
    </reaction>
    <physiologicalReaction direction="left-to-right" evidence="15">
        <dbReference type="Rhea" id="RHEA:38964"/>
    </physiologicalReaction>
</comment>
<dbReference type="InterPro" id="IPR005292">
    <property type="entry name" value="MRP"/>
</dbReference>
<evidence type="ECO:0000256" key="11">
    <source>
        <dbReference type="ARBA" id="ARBA00022967"/>
    </source>
</evidence>
<keyword evidence="13 16" id="KW-0472">Membrane</keyword>
<dbReference type="SUPFAM" id="SSF90123">
    <property type="entry name" value="ABC transporter transmembrane region"/>
    <property type="match status" value="2"/>
</dbReference>
<dbReference type="PROSITE" id="PS00211">
    <property type="entry name" value="ABC_TRANSPORTER_1"/>
    <property type="match status" value="2"/>
</dbReference>
<feature type="transmembrane region" description="Helical" evidence="16">
    <location>
        <begin position="430"/>
        <end position="449"/>
    </location>
</feature>
<feature type="domain" description="ABC transporter" evidence="17">
    <location>
        <begin position="607"/>
        <end position="831"/>
    </location>
</feature>
<comment type="subcellular location">
    <subcellularLocation>
        <location evidence="2">Cell membrane</location>
        <topology evidence="2">Multi-pass membrane protein</topology>
    </subcellularLocation>
    <subcellularLocation>
        <location evidence="1">Vacuole membrane</location>
        <topology evidence="1">Multi-pass membrane protein</topology>
    </subcellularLocation>
</comment>
<accession>A0A1W0WQE4</accession>
<feature type="transmembrane region" description="Helical" evidence="16">
    <location>
        <begin position="1063"/>
        <end position="1091"/>
    </location>
</feature>